<keyword evidence="3 6" id="KW-0732">Signal</keyword>
<evidence type="ECO:0000256" key="6">
    <source>
        <dbReference type="SAM" id="SignalP"/>
    </source>
</evidence>
<dbReference type="Gene3D" id="1.25.40.390">
    <property type="match status" value="1"/>
</dbReference>
<evidence type="ECO:0000256" key="3">
    <source>
        <dbReference type="ARBA" id="ARBA00022729"/>
    </source>
</evidence>
<dbReference type="InterPro" id="IPR012944">
    <property type="entry name" value="SusD_RagB_dom"/>
</dbReference>
<evidence type="ECO:0000313" key="10">
    <source>
        <dbReference type="Proteomes" id="UP000290204"/>
    </source>
</evidence>
<comment type="subcellular location">
    <subcellularLocation>
        <location evidence="1">Cell outer membrane</location>
    </subcellularLocation>
</comment>
<evidence type="ECO:0000256" key="5">
    <source>
        <dbReference type="ARBA" id="ARBA00023237"/>
    </source>
</evidence>
<feature type="domain" description="SusD-like N-terminal" evidence="8">
    <location>
        <begin position="58"/>
        <end position="222"/>
    </location>
</feature>
<feature type="signal peptide" evidence="6">
    <location>
        <begin position="1"/>
        <end position="23"/>
    </location>
</feature>
<name>A0A4Q1CJ42_9BACT</name>
<dbReference type="PROSITE" id="PS51257">
    <property type="entry name" value="PROKAR_LIPOPROTEIN"/>
    <property type="match status" value="1"/>
</dbReference>
<dbReference type="OrthoDB" id="625727at2"/>
<feature type="domain" description="RagB/SusD" evidence="7">
    <location>
        <begin position="309"/>
        <end position="450"/>
    </location>
</feature>
<dbReference type="Pfam" id="PF07980">
    <property type="entry name" value="SusD_RagB"/>
    <property type="match status" value="1"/>
</dbReference>
<dbReference type="EMBL" id="SDHW01000002">
    <property type="protein sequence ID" value="RXK60666.1"/>
    <property type="molecule type" value="Genomic_DNA"/>
</dbReference>
<keyword evidence="5" id="KW-0998">Cell outer membrane</keyword>
<evidence type="ECO:0000256" key="4">
    <source>
        <dbReference type="ARBA" id="ARBA00023136"/>
    </source>
</evidence>
<protein>
    <submittedName>
        <fullName evidence="9">RagB/SusD family nutrient uptake outer membrane protein</fullName>
    </submittedName>
</protein>
<dbReference type="GO" id="GO:0009279">
    <property type="term" value="C:cell outer membrane"/>
    <property type="evidence" value="ECO:0007669"/>
    <property type="project" value="UniProtKB-SubCell"/>
</dbReference>
<proteinExistence type="inferred from homology"/>
<dbReference type="CDD" id="cd08977">
    <property type="entry name" value="SusD"/>
    <property type="match status" value="1"/>
</dbReference>
<dbReference type="InterPro" id="IPR011990">
    <property type="entry name" value="TPR-like_helical_dom_sf"/>
</dbReference>
<keyword evidence="10" id="KW-1185">Reference proteome</keyword>
<evidence type="ECO:0000259" key="7">
    <source>
        <dbReference type="Pfam" id="PF07980"/>
    </source>
</evidence>
<evidence type="ECO:0000313" key="9">
    <source>
        <dbReference type="EMBL" id="RXK60666.1"/>
    </source>
</evidence>
<accession>A0A4Q1CJ42</accession>
<evidence type="ECO:0000256" key="1">
    <source>
        <dbReference type="ARBA" id="ARBA00004442"/>
    </source>
</evidence>
<dbReference type="Proteomes" id="UP000290204">
    <property type="component" value="Unassembled WGS sequence"/>
</dbReference>
<reference evidence="9 10" key="1">
    <citation type="submission" date="2019-01" db="EMBL/GenBank/DDBJ databases">
        <title>Lacibacter sp. strain TTM-7.</title>
        <authorList>
            <person name="Chen W.-M."/>
        </authorList>
    </citation>
    <scope>NUCLEOTIDE SEQUENCE [LARGE SCALE GENOMIC DNA]</scope>
    <source>
        <strain evidence="9 10">TTM-7</strain>
    </source>
</reference>
<dbReference type="AlphaFoldDB" id="A0A4Q1CJ42"/>
<gene>
    <name evidence="9" type="ORF">ESA94_09385</name>
</gene>
<keyword evidence="4" id="KW-0472">Membrane</keyword>
<organism evidence="9 10">
    <name type="scientific">Lacibacter luteus</name>
    <dbReference type="NCBI Taxonomy" id="2508719"/>
    <lineage>
        <taxon>Bacteria</taxon>
        <taxon>Pseudomonadati</taxon>
        <taxon>Bacteroidota</taxon>
        <taxon>Chitinophagia</taxon>
        <taxon>Chitinophagales</taxon>
        <taxon>Chitinophagaceae</taxon>
        <taxon>Lacibacter</taxon>
    </lineage>
</organism>
<comment type="similarity">
    <text evidence="2">Belongs to the SusD family.</text>
</comment>
<sequence>MQTHKTLAFMAALLLLASCKKFVEIPGPENQVIAGQVFVTDSKATSAVTGIYGFMINAAPAYSNFLTTVYAGISSDEMSRFNPSLIFQEFINNKITPANAQVRNLWTGLYKQIYYANACIEGIEKSTSLTPATATQLTAECRFIRSLCYMYLVNMFGDAPLLLTTDYQVNALAPRTAEETIWQQVIADLTLAKNKLPEQYSTGEKLRPNKWAAAALLARAYLYNRQWSLAEQEAAAVINSGMFTPLQAPQTVFLKNSKEAIWQLAPRTGVLQETSNLRPAGTSPQIFLTPQQLAAFEPNDQRRQRWVDSITTQSVKYYYPAKYRNTTATVNEYYMVLRMAEQVLIRAEALAQQNKLTEAIADLNTIRTRAALPPLPATLTQQQILDAVEQERRVELFAEWGHRWFDLKRTGRINTVMNAIKPAWQPTAALFPLPQDDVLTNSNLTQNPGY</sequence>
<dbReference type="SUPFAM" id="SSF48452">
    <property type="entry name" value="TPR-like"/>
    <property type="match status" value="1"/>
</dbReference>
<dbReference type="Pfam" id="PF14322">
    <property type="entry name" value="SusD-like_3"/>
    <property type="match status" value="1"/>
</dbReference>
<dbReference type="InterPro" id="IPR033985">
    <property type="entry name" value="SusD-like_N"/>
</dbReference>
<dbReference type="RefSeq" id="WP_129130627.1">
    <property type="nucleotide sequence ID" value="NZ_SDHW01000002.1"/>
</dbReference>
<evidence type="ECO:0000256" key="2">
    <source>
        <dbReference type="ARBA" id="ARBA00006275"/>
    </source>
</evidence>
<comment type="caution">
    <text evidence="9">The sequence shown here is derived from an EMBL/GenBank/DDBJ whole genome shotgun (WGS) entry which is preliminary data.</text>
</comment>
<evidence type="ECO:0000259" key="8">
    <source>
        <dbReference type="Pfam" id="PF14322"/>
    </source>
</evidence>
<feature type="chain" id="PRO_5020912331" evidence="6">
    <location>
        <begin position="24"/>
        <end position="450"/>
    </location>
</feature>